<name>A0A7W3SUS6_9BACL</name>
<proteinExistence type="predicted"/>
<organism evidence="2 3">
    <name type="scientific">Fontibacillus solani</name>
    <dbReference type="NCBI Taxonomy" id="1572857"/>
    <lineage>
        <taxon>Bacteria</taxon>
        <taxon>Bacillati</taxon>
        <taxon>Bacillota</taxon>
        <taxon>Bacilli</taxon>
        <taxon>Bacillales</taxon>
        <taxon>Paenibacillaceae</taxon>
        <taxon>Fontibacillus</taxon>
    </lineage>
</organism>
<comment type="caution">
    <text evidence="2">The sequence shown here is derived from an EMBL/GenBank/DDBJ whole genome shotgun (WGS) entry which is preliminary data.</text>
</comment>
<accession>A0A7W3SUS6</accession>
<feature type="transmembrane region" description="Helical" evidence="1">
    <location>
        <begin position="20"/>
        <end position="38"/>
    </location>
</feature>
<protein>
    <recommendedName>
        <fullName evidence="4">ABC transporter permease</fullName>
    </recommendedName>
</protein>
<feature type="transmembrane region" description="Helical" evidence="1">
    <location>
        <begin position="207"/>
        <end position="228"/>
    </location>
</feature>
<keyword evidence="1" id="KW-1133">Transmembrane helix</keyword>
<evidence type="ECO:0000256" key="1">
    <source>
        <dbReference type="SAM" id="Phobius"/>
    </source>
</evidence>
<sequence length="237" mass="26967">MLKLIKLELLKHKMSSYTFYSIIISVIMLGILYLFAYIPNIESDPELMIFLDYYHLIAMGSALNMFVFCTLSSVIASRFIIEVYLDEQAKLLFSYPIKREKILFAKLLYVYIFTAIAFFISNILVFSLFGVTESYFSLMESSFTIHTFTAVVKTTLIMSVITSMLGIIAMGVGFIKKSVPASILTAVILSSLFCNIVINLNDQKMNAMIFFLFMSFSIFIAIVIIDMVKKKVNSMEV</sequence>
<dbReference type="RefSeq" id="WP_182536927.1">
    <property type="nucleotide sequence ID" value="NZ_JACJIP010000020.1"/>
</dbReference>
<keyword evidence="1" id="KW-0472">Membrane</keyword>
<feature type="transmembrane region" description="Helical" evidence="1">
    <location>
        <begin position="53"/>
        <end position="81"/>
    </location>
</feature>
<feature type="transmembrane region" description="Helical" evidence="1">
    <location>
        <begin position="102"/>
        <end position="130"/>
    </location>
</feature>
<gene>
    <name evidence="2" type="ORF">FHR92_003120</name>
</gene>
<keyword evidence="3" id="KW-1185">Reference proteome</keyword>
<evidence type="ECO:0000313" key="3">
    <source>
        <dbReference type="Proteomes" id="UP000567067"/>
    </source>
</evidence>
<dbReference type="AlphaFoldDB" id="A0A7W3SUS6"/>
<evidence type="ECO:0000313" key="2">
    <source>
        <dbReference type="EMBL" id="MBA9086640.1"/>
    </source>
</evidence>
<dbReference type="Proteomes" id="UP000567067">
    <property type="component" value="Unassembled WGS sequence"/>
</dbReference>
<feature type="transmembrane region" description="Helical" evidence="1">
    <location>
        <begin position="150"/>
        <end position="175"/>
    </location>
</feature>
<feature type="transmembrane region" description="Helical" evidence="1">
    <location>
        <begin position="182"/>
        <end position="201"/>
    </location>
</feature>
<reference evidence="2 3" key="1">
    <citation type="submission" date="2020-08" db="EMBL/GenBank/DDBJ databases">
        <title>Genomic Encyclopedia of Type Strains, Phase III (KMG-III): the genomes of soil and plant-associated and newly described type strains.</title>
        <authorList>
            <person name="Whitman W."/>
        </authorList>
    </citation>
    <scope>NUCLEOTIDE SEQUENCE [LARGE SCALE GENOMIC DNA]</scope>
    <source>
        <strain evidence="2 3">CECT 8693</strain>
    </source>
</reference>
<evidence type="ECO:0008006" key="4">
    <source>
        <dbReference type="Google" id="ProtNLM"/>
    </source>
</evidence>
<dbReference type="EMBL" id="JACJIP010000020">
    <property type="protein sequence ID" value="MBA9086640.1"/>
    <property type="molecule type" value="Genomic_DNA"/>
</dbReference>
<keyword evidence="1" id="KW-0812">Transmembrane</keyword>
<dbReference type="Pfam" id="PF12730">
    <property type="entry name" value="ABC2_membrane_4"/>
    <property type="match status" value="1"/>
</dbReference>